<evidence type="ECO:0000256" key="1">
    <source>
        <dbReference type="ARBA" id="ARBA00044777"/>
    </source>
</evidence>
<dbReference type="EMBL" id="MFNF01000001">
    <property type="protein sequence ID" value="OGH04947.1"/>
    <property type="molecule type" value="Genomic_DNA"/>
</dbReference>
<sequence length="266" mass="30430">MAQQIDPVGQLNFLELLEVRQKAFEGPLALLLELIKKHQVEIHEIKLALICAPYQEFLFLMESFDLEVALEFLDIASTLVLIKSRALLPILEPPAEEEGENPEEELKRKLIAYQENRRLSLLLGSLPHLGRDFFTRPFDLELAQEEIEEELTDLTSFRLLEAYRRTTVKRGFKKPHQVAREEFSVKDRVLELLGSLSPKEHRRFSALLPPDPAKPEVVLSFLAVLELTKFGALTLTQAEQFSELHLYVTPNFARLKQSYPGESGAV</sequence>
<accession>A0A1F6H3I4</accession>
<proteinExistence type="predicted"/>
<dbReference type="InterPro" id="IPR003768">
    <property type="entry name" value="ScpA"/>
</dbReference>
<evidence type="ECO:0000313" key="2">
    <source>
        <dbReference type="EMBL" id="OGH04947.1"/>
    </source>
</evidence>
<gene>
    <name evidence="2" type="ORF">A2557_08205</name>
</gene>
<protein>
    <recommendedName>
        <fullName evidence="1">Segregation and condensation protein A</fullName>
    </recommendedName>
</protein>
<dbReference type="PANTHER" id="PTHR33969">
    <property type="entry name" value="SEGREGATION AND CONDENSATION PROTEIN A"/>
    <property type="match status" value="1"/>
</dbReference>
<evidence type="ECO:0000313" key="3">
    <source>
        <dbReference type="Proteomes" id="UP000177583"/>
    </source>
</evidence>
<dbReference type="Gene3D" id="6.10.250.2410">
    <property type="match status" value="1"/>
</dbReference>
<reference evidence="2 3" key="1">
    <citation type="journal article" date="2016" name="Nat. Commun.">
        <title>Thousands of microbial genomes shed light on interconnected biogeochemical processes in an aquifer system.</title>
        <authorList>
            <person name="Anantharaman K."/>
            <person name="Brown C.T."/>
            <person name="Hug L.A."/>
            <person name="Sharon I."/>
            <person name="Castelle C.J."/>
            <person name="Probst A.J."/>
            <person name="Thomas B.C."/>
            <person name="Singh A."/>
            <person name="Wilkins M.J."/>
            <person name="Karaoz U."/>
            <person name="Brodie E.L."/>
            <person name="Williams K.H."/>
            <person name="Hubbard S.S."/>
            <person name="Banfield J.F."/>
        </authorList>
    </citation>
    <scope>NUCLEOTIDE SEQUENCE [LARGE SCALE GENOMIC DNA]</scope>
</reference>
<dbReference type="Pfam" id="PF02616">
    <property type="entry name" value="SMC_ScpA"/>
    <property type="match status" value="1"/>
</dbReference>
<dbReference type="AlphaFoldDB" id="A0A1F6H3I4"/>
<dbReference type="Proteomes" id="UP000177583">
    <property type="component" value="Unassembled WGS sequence"/>
</dbReference>
<comment type="caution">
    <text evidence="2">The sequence shown here is derived from an EMBL/GenBank/DDBJ whole genome shotgun (WGS) entry which is preliminary data.</text>
</comment>
<name>A0A1F6H3I4_9PROT</name>
<organism evidence="2 3">
    <name type="scientific">Candidatus Lambdaproteobacteria bacterium RIFOXYD2_FULL_56_26</name>
    <dbReference type="NCBI Taxonomy" id="1817773"/>
    <lineage>
        <taxon>Bacteria</taxon>
        <taxon>Pseudomonadati</taxon>
        <taxon>Pseudomonadota</taxon>
        <taxon>Candidatus Lambdaproteobacteria</taxon>
    </lineage>
</organism>
<dbReference type="PANTHER" id="PTHR33969:SF2">
    <property type="entry name" value="SEGREGATION AND CONDENSATION PROTEIN A"/>
    <property type="match status" value="1"/>
</dbReference>